<sequence length="512" mass="56612">MMNKKPVMLVIMDGFGCSEEVENNAVAQGQLHALRGLWRAYPHTHLGASGESVGLPAGQIGNSEVGHLNIGAGRIVYQALTKITHDIEDETFFSRPVLVQAMEQVQRKGTALHIMGLVSPGGVHSSEKHLYGLLEMARRYQLSRVYIHAFLDGRDVLPRSAGPYLAELEATCARLGVGVLSTISGRYYAMDRDSRWERVEKAYRAIADGKGEVARDYNTCLQQSYQADIADEFVVPTVIKAHPVQDGDSVIFFNFRPDRARQLTAAFVDPDFSAFSRKRYNDLYFATMTRYEDTLPVHVVYDKEAIPHTLGEVVAQAGKKQLRIAETEKYAHVTYFFNGGEETPNVGEDRVLIPSPKVATYDLQPRMSAIEVTEQVVQAIAQDTYDLIVLNFANPDMVGHTGDLAATIEAVEVVDQCIGKIRDALIKVEGELVIIADHGNAEKMRDPKTGSPYTAHTTNDVPCIIMSKRYQKARLRAGILADVAPTILTLMGIAIPVEMTGKSLFVDTRVEK</sequence>
<feature type="binding site" evidence="10 12">
    <location>
        <begin position="256"/>
        <end position="259"/>
    </location>
    <ligand>
        <name>substrate</name>
    </ligand>
</feature>
<dbReference type="Pfam" id="PF01676">
    <property type="entry name" value="Metalloenzyme"/>
    <property type="match status" value="1"/>
</dbReference>
<dbReference type="FunFam" id="3.40.1450.10:FF:000001">
    <property type="entry name" value="2,3-bisphosphoglycerate-independent phosphoglycerate mutase"/>
    <property type="match status" value="1"/>
</dbReference>
<name>A0A134CF06_9FIRM</name>
<dbReference type="EMBL" id="LSDT01000044">
    <property type="protein sequence ID" value="KXB90779.1"/>
    <property type="molecule type" value="Genomic_DNA"/>
</dbReference>
<feature type="domain" description="Metalloenzyme" evidence="14">
    <location>
        <begin position="5"/>
        <end position="493"/>
    </location>
</feature>
<dbReference type="EC" id="5.4.2.12" evidence="4 10"/>
<reference evidence="17" key="1">
    <citation type="submission" date="2016-01" db="EMBL/GenBank/DDBJ databases">
        <authorList>
            <person name="Mitreva M."/>
            <person name="Pepin K.H."/>
            <person name="Mihindukulasuriya K.A."/>
            <person name="Fulton R."/>
            <person name="Fronick C."/>
            <person name="O'Laughlin M."/>
            <person name="Miner T."/>
            <person name="Herter B."/>
            <person name="Rosa B.A."/>
            <person name="Cordes M."/>
            <person name="Tomlinson C."/>
            <person name="Wollam A."/>
            <person name="Palsikar V.B."/>
            <person name="Mardis E.R."/>
            <person name="Wilson R.K."/>
        </authorList>
    </citation>
    <scope>NUCLEOTIDE SEQUENCE [LARGE SCALE GENOMIC DNA]</scope>
    <source>
        <strain evidence="17">KA00182</strain>
    </source>
</reference>
<dbReference type="InterPro" id="IPR011258">
    <property type="entry name" value="BPG-indep_PGM_N"/>
</dbReference>
<evidence type="ECO:0000256" key="11">
    <source>
        <dbReference type="PIRSR" id="PIRSR001492-1"/>
    </source>
</evidence>
<accession>A0A134CF06</accession>
<dbReference type="PIRSF" id="PIRSF001492">
    <property type="entry name" value="IPGAM"/>
    <property type="match status" value="1"/>
</dbReference>
<feature type="binding site" evidence="10 12">
    <location>
        <position position="329"/>
    </location>
    <ligand>
        <name>substrate</name>
    </ligand>
</feature>
<evidence type="ECO:0000313" key="16">
    <source>
        <dbReference type="EMBL" id="KXB90779.1"/>
    </source>
</evidence>
<feature type="domain" description="BPG-independent PGAM N-terminal" evidence="15">
    <location>
        <begin position="83"/>
        <end position="292"/>
    </location>
</feature>
<keyword evidence="7 10" id="KW-0464">Manganese</keyword>
<dbReference type="PANTHER" id="PTHR31637:SF0">
    <property type="entry name" value="2,3-BISPHOSPHOGLYCERATE-INDEPENDENT PHOSPHOGLYCERATE MUTASE"/>
    <property type="match status" value="1"/>
</dbReference>
<comment type="function">
    <text evidence="10">Catalyzes the interconversion of 2-phosphoglycerate and 3-phosphoglycerate.</text>
</comment>
<dbReference type="PATRIC" id="fig|1588748.3.peg.1162"/>
<evidence type="ECO:0000259" key="14">
    <source>
        <dbReference type="Pfam" id="PF01676"/>
    </source>
</evidence>
<dbReference type="GO" id="GO:0005829">
    <property type="term" value="C:cytosol"/>
    <property type="evidence" value="ECO:0007669"/>
    <property type="project" value="TreeGrafter"/>
</dbReference>
<gene>
    <name evidence="10" type="primary">gpmI</name>
    <name evidence="16" type="ORF">HMPREF3182_01204</name>
</gene>
<dbReference type="GO" id="GO:0006007">
    <property type="term" value="P:glucose catabolic process"/>
    <property type="evidence" value="ECO:0007669"/>
    <property type="project" value="InterPro"/>
</dbReference>
<evidence type="ECO:0000256" key="1">
    <source>
        <dbReference type="ARBA" id="ARBA00000370"/>
    </source>
</evidence>
<dbReference type="GO" id="GO:0004619">
    <property type="term" value="F:phosphoglycerate mutase activity"/>
    <property type="evidence" value="ECO:0007669"/>
    <property type="project" value="UniProtKB-UniRule"/>
</dbReference>
<dbReference type="STRING" id="1588748.HMPREF3182_01204"/>
<feature type="binding site" evidence="10 13">
    <location>
        <position position="456"/>
    </location>
    <ligand>
        <name>Mn(2+)</name>
        <dbReference type="ChEBI" id="CHEBI:29035"/>
        <label>1</label>
    </ligand>
</feature>
<feature type="binding site" evidence="10 13">
    <location>
        <position position="63"/>
    </location>
    <ligand>
        <name>Mn(2+)</name>
        <dbReference type="ChEBI" id="CHEBI:29035"/>
        <label>2</label>
    </ligand>
</feature>
<dbReference type="UniPathway" id="UPA00109">
    <property type="reaction ID" value="UER00186"/>
</dbReference>
<dbReference type="Gene3D" id="3.40.720.10">
    <property type="entry name" value="Alkaline Phosphatase, subunit A"/>
    <property type="match status" value="1"/>
</dbReference>
<dbReference type="AlphaFoldDB" id="A0A134CF06"/>
<feature type="binding site" evidence="10 12">
    <location>
        <begin position="154"/>
        <end position="155"/>
    </location>
    <ligand>
        <name>substrate</name>
    </ligand>
</feature>
<evidence type="ECO:0000256" key="5">
    <source>
        <dbReference type="ARBA" id="ARBA00022723"/>
    </source>
</evidence>
<comment type="subunit">
    <text evidence="10">Monomer.</text>
</comment>
<dbReference type="InterPro" id="IPR006124">
    <property type="entry name" value="Metalloenzyme"/>
</dbReference>
<dbReference type="PANTHER" id="PTHR31637">
    <property type="entry name" value="2,3-BISPHOSPHOGLYCERATE-INDEPENDENT PHOSPHOGLYCERATE MUTASE"/>
    <property type="match status" value="1"/>
</dbReference>
<evidence type="ECO:0000313" key="17">
    <source>
        <dbReference type="Proteomes" id="UP000070160"/>
    </source>
</evidence>
<keyword evidence="8 10" id="KW-0413">Isomerase</keyword>
<dbReference type="SUPFAM" id="SSF64158">
    <property type="entry name" value="2,3-Bisphosphoglycerate-independent phosphoglycerate mutase, substrate-binding domain"/>
    <property type="match status" value="1"/>
</dbReference>
<dbReference type="CDD" id="cd16010">
    <property type="entry name" value="iPGM"/>
    <property type="match status" value="1"/>
</dbReference>
<evidence type="ECO:0000256" key="9">
    <source>
        <dbReference type="ARBA" id="ARBA00071648"/>
    </source>
</evidence>
<feature type="binding site" evidence="10 12">
    <location>
        <position position="186"/>
    </location>
    <ligand>
        <name>substrate</name>
    </ligand>
</feature>
<evidence type="ECO:0000256" key="7">
    <source>
        <dbReference type="ARBA" id="ARBA00023211"/>
    </source>
</evidence>
<keyword evidence="6 10" id="KW-0324">Glycolysis</keyword>
<comment type="catalytic activity">
    <reaction evidence="1 10">
        <text>(2R)-2-phosphoglycerate = (2R)-3-phosphoglycerate</text>
        <dbReference type="Rhea" id="RHEA:15901"/>
        <dbReference type="ChEBI" id="CHEBI:58272"/>
        <dbReference type="ChEBI" id="CHEBI:58289"/>
        <dbReference type="EC" id="5.4.2.12"/>
    </reaction>
</comment>
<dbReference type="GO" id="GO:0030145">
    <property type="term" value="F:manganese ion binding"/>
    <property type="evidence" value="ECO:0007669"/>
    <property type="project" value="UniProtKB-UniRule"/>
</dbReference>
<comment type="similarity">
    <text evidence="3 10">Belongs to the BPG-independent phosphoglycerate mutase family.</text>
</comment>
<feature type="active site" description="Phosphoserine intermediate" evidence="10 11">
    <location>
        <position position="63"/>
    </location>
</feature>
<evidence type="ECO:0000256" key="12">
    <source>
        <dbReference type="PIRSR" id="PIRSR001492-2"/>
    </source>
</evidence>
<proteinExistence type="inferred from homology"/>
<dbReference type="SUPFAM" id="SSF53649">
    <property type="entry name" value="Alkaline phosphatase-like"/>
    <property type="match status" value="1"/>
</dbReference>
<dbReference type="RefSeq" id="WP_062486060.1">
    <property type="nucleotide sequence ID" value="NZ_KQ960952.1"/>
</dbReference>
<feature type="binding site" evidence="10 13">
    <location>
        <position position="400"/>
    </location>
    <ligand>
        <name>Mn(2+)</name>
        <dbReference type="ChEBI" id="CHEBI:29035"/>
        <label>1</label>
    </ligand>
</feature>
<dbReference type="HAMAP" id="MF_01038">
    <property type="entry name" value="GpmI"/>
    <property type="match status" value="1"/>
</dbReference>
<evidence type="ECO:0000256" key="2">
    <source>
        <dbReference type="ARBA" id="ARBA00004798"/>
    </source>
</evidence>
<feature type="binding site" evidence="10 12">
    <location>
        <position position="124"/>
    </location>
    <ligand>
        <name>substrate</name>
    </ligand>
</feature>
<evidence type="ECO:0000256" key="6">
    <source>
        <dbReference type="ARBA" id="ARBA00023152"/>
    </source>
</evidence>
<dbReference type="InterPro" id="IPR036646">
    <property type="entry name" value="PGAM_B_sf"/>
</dbReference>
<dbReference type="Gene3D" id="3.40.1450.10">
    <property type="entry name" value="BPG-independent phosphoglycerate mutase, domain B"/>
    <property type="match status" value="1"/>
</dbReference>
<evidence type="ECO:0000256" key="8">
    <source>
        <dbReference type="ARBA" id="ARBA00023235"/>
    </source>
</evidence>
<feature type="binding site" evidence="10 13">
    <location>
        <position position="437"/>
    </location>
    <ligand>
        <name>Mn(2+)</name>
        <dbReference type="ChEBI" id="CHEBI:29035"/>
        <label>2</label>
    </ligand>
</feature>
<evidence type="ECO:0000256" key="13">
    <source>
        <dbReference type="PIRSR" id="PIRSR001492-3"/>
    </source>
</evidence>
<keyword evidence="17" id="KW-1185">Reference proteome</keyword>
<dbReference type="InterPro" id="IPR017850">
    <property type="entry name" value="Alkaline_phosphatase_core_sf"/>
</dbReference>
<dbReference type="InterPro" id="IPR005995">
    <property type="entry name" value="Pgm_bpd_ind"/>
</dbReference>
<dbReference type="GO" id="GO:0006096">
    <property type="term" value="P:glycolytic process"/>
    <property type="evidence" value="ECO:0007669"/>
    <property type="project" value="UniProtKB-UniRule"/>
</dbReference>
<dbReference type="Proteomes" id="UP000070160">
    <property type="component" value="Unassembled WGS sequence"/>
</dbReference>
<organism evidence="16 17">
    <name type="scientific">Megasphaera hutchinsoni</name>
    <dbReference type="NCBI Taxonomy" id="1588748"/>
    <lineage>
        <taxon>Bacteria</taxon>
        <taxon>Bacillati</taxon>
        <taxon>Bacillota</taxon>
        <taxon>Negativicutes</taxon>
        <taxon>Veillonellales</taxon>
        <taxon>Veillonellaceae</taxon>
        <taxon>Megasphaera</taxon>
    </lineage>
</organism>
<dbReference type="NCBIfam" id="TIGR01307">
    <property type="entry name" value="pgm_bpd_ind"/>
    <property type="match status" value="1"/>
</dbReference>
<comment type="pathway">
    <text evidence="2 10">Carbohydrate degradation; glycolysis; pyruvate from D-glyceraldehyde 3-phosphate: step 3/5.</text>
</comment>
<comment type="caution">
    <text evidence="16">The sequence shown here is derived from an EMBL/GenBank/DDBJ whole genome shotgun (WGS) entry which is preliminary data.</text>
</comment>
<dbReference type="Pfam" id="PF06415">
    <property type="entry name" value="iPGM_N"/>
    <property type="match status" value="1"/>
</dbReference>
<protein>
    <recommendedName>
        <fullName evidence="9 10">2,3-bisphosphoglycerate-independent phosphoglycerate mutase</fullName>
        <shortName evidence="10">BPG-independent PGAM</shortName>
        <shortName evidence="10">Phosphoglyceromutase</shortName>
        <shortName evidence="10">iPGM</shortName>
        <ecNumber evidence="4 10">5.4.2.12</ecNumber>
    </recommendedName>
</protein>
<keyword evidence="5 10" id="KW-0479">Metal-binding</keyword>
<evidence type="ECO:0000256" key="3">
    <source>
        <dbReference type="ARBA" id="ARBA00008819"/>
    </source>
</evidence>
<feature type="binding site" evidence="10 13">
    <location>
        <position position="13"/>
    </location>
    <ligand>
        <name>Mn(2+)</name>
        <dbReference type="ChEBI" id="CHEBI:29035"/>
        <label>2</label>
    </ligand>
</feature>
<feature type="binding site" evidence="10 13">
    <location>
        <position position="396"/>
    </location>
    <ligand>
        <name>Mn(2+)</name>
        <dbReference type="ChEBI" id="CHEBI:29035"/>
        <label>1</label>
    </ligand>
</feature>
<evidence type="ECO:0000256" key="10">
    <source>
        <dbReference type="HAMAP-Rule" id="MF_01038"/>
    </source>
</evidence>
<evidence type="ECO:0000256" key="4">
    <source>
        <dbReference type="ARBA" id="ARBA00012026"/>
    </source>
</evidence>
<feature type="binding site" evidence="10 13">
    <location>
        <position position="438"/>
    </location>
    <ligand>
        <name>Mn(2+)</name>
        <dbReference type="ChEBI" id="CHEBI:29035"/>
        <label>2</label>
    </ligand>
</feature>
<comment type="cofactor">
    <cofactor evidence="10">
        <name>Mn(2+)</name>
        <dbReference type="ChEBI" id="CHEBI:29035"/>
    </cofactor>
    <text evidence="10">Binds 2 manganese ions per subunit.</text>
</comment>
<evidence type="ECO:0000259" key="15">
    <source>
        <dbReference type="Pfam" id="PF06415"/>
    </source>
</evidence>
<feature type="binding site" evidence="10 12">
    <location>
        <position position="192"/>
    </location>
    <ligand>
        <name>substrate</name>
    </ligand>
</feature>